<sequence>MDPLYCALDPTKNEIRLIRFLRDGRSPLNLRLETVSKSENTKYHCLSYVWGDPRPVYSVTLNGDPFLVPQNLGDALEAVQAHHDIDLLWVDALCINQKDEAEKVHQIQMMDRIYRDATAVFAWVGLEADSSGDVMNEISRVGAIVVASLFETPYPEGGKSALLAAMESGEHKLVLHMLSYIHFLVIPPTTGEPTIFHVRDEIGWAHPERRLPVSTWSSFYSRPYWKRIWILQELALARDVYLVCGKHKTRLHFLLALWKIVVIMVTVKANDDMSEWLVDILEAYVHEAPLLTFLAHSIDFAGIGILDIIDKTSNMNATVPQDRIFALLALVSDDDKREVDISYSKSFQEHLERLVRGTFLRVGLQLAPIGYCQWASSCPTWIAQHSPWRRLRSTCYERDSLFLTTQVEAFAEERRLTQEFMAGGVADITIPLNSNRPGILRLPCHVLGTVEDHCQLSPTTEESNQHEIILDRIVLLNRGVDRTFSRLATSSWLVAVYSLRLLTRFLSGRSDIKLSDLKSYRDDEKDAELSRQIHALTVFSGKRALDVSEDYYQAYEEQVLLGFLTLRLASESFLDTLDEQTETASFLDMIPLLAFYARCVEITCRGRSVFRTSNDHIGLGSELIQSGDLVLVLPGVDVPWIARPAGSDSFALICEAYVPGFMYGELFDREDLPTPKWFEFC</sequence>
<evidence type="ECO:0000259" key="1">
    <source>
        <dbReference type="Pfam" id="PF06985"/>
    </source>
</evidence>
<reference evidence="2" key="1">
    <citation type="submission" date="2023-06" db="EMBL/GenBank/DDBJ databases">
        <title>Genome-scale phylogeny and comparative genomics of the fungal order Sordariales.</title>
        <authorList>
            <consortium name="Lawrence Berkeley National Laboratory"/>
            <person name="Hensen N."/>
            <person name="Bonometti L."/>
            <person name="Westerberg I."/>
            <person name="Brannstrom I.O."/>
            <person name="Guillou S."/>
            <person name="Cros-Aarteil S."/>
            <person name="Calhoun S."/>
            <person name="Haridas S."/>
            <person name="Kuo A."/>
            <person name="Mondo S."/>
            <person name="Pangilinan J."/>
            <person name="Riley R."/>
            <person name="Labutti K."/>
            <person name="Andreopoulos B."/>
            <person name="Lipzen A."/>
            <person name="Chen C."/>
            <person name="Yanf M."/>
            <person name="Daum C."/>
            <person name="Ng V."/>
            <person name="Clum A."/>
            <person name="Steindorff A."/>
            <person name="Ohm R."/>
            <person name="Martin F."/>
            <person name="Silar P."/>
            <person name="Natvig D."/>
            <person name="Lalanne C."/>
            <person name="Gautier V."/>
            <person name="Ament-Velasquez S.L."/>
            <person name="Kruys A."/>
            <person name="Hutchinson M.I."/>
            <person name="Powell A.J."/>
            <person name="Barry K."/>
            <person name="Miller A.N."/>
            <person name="Grigoriev I.V."/>
            <person name="Debuchy R."/>
            <person name="Gladieux P."/>
            <person name="Thoren M.H."/>
            <person name="Johannesson H."/>
        </authorList>
    </citation>
    <scope>NUCLEOTIDE SEQUENCE</scope>
    <source>
        <strain evidence="2">PSN4</strain>
    </source>
</reference>
<proteinExistence type="predicted"/>
<dbReference type="Proteomes" id="UP001239445">
    <property type="component" value="Unassembled WGS sequence"/>
</dbReference>
<dbReference type="InterPro" id="IPR052895">
    <property type="entry name" value="HetReg/Transcr_Mod"/>
</dbReference>
<dbReference type="PANTHER" id="PTHR24148:SF73">
    <property type="entry name" value="HET DOMAIN PROTEIN (AFU_ORTHOLOGUE AFUA_8G01020)"/>
    <property type="match status" value="1"/>
</dbReference>
<gene>
    <name evidence="2" type="ORF">QBC47DRAFT_392318</name>
</gene>
<dbReference type="EMBL" id="MU839843">
    <property type="protein sequence ID" value="KAK1751144.1"/>
    <property type="molecule type" value="Genomic_DNA"/>
</dbReference>
<dbReference type="PANTHER" id="PTHR24148">
    <property type="entry name" value="ANKYRIN REPEAT DOMAIN-CONTAINING PROTEIN 39 HOMOLOG-RELATED"/>
    <property type="match status" value="1"/>
</dbReference>
<dbReference type="InterPro" id="IPR010730">
    <property type="entry name" value="HET"/>
</dbReference>
<protein>
    <submittedName>
        <fullName evidence="2">Heterokaryon incompatibility protein</fullName>
    </submittedName>
</protein>
<feature type="domain" description="Heterokaryon incompatibility" evidence="1">
    <location>
        <begin position="43"/>
        <end position="233"/>
    </location>
</feature>
<dbReference type="Pfam" id="PF06985">
    <property type="entry name" value="HET"/>
    <property type="match status" value="1"/>
</dbReference>
<accession>A0AAJ0B5F4</accession>
<comment type="caution">
    <text evidence="2">The sequence shown here is derived from an EMBL/GenBank/DDBJ whole genome shotgun (WGS) entry which is preliminary data.</text>
</comment>
<organism evidence="2 3">
    <name type="scientific">Echria macrotheca</name>
    <dbReference type="NCBI Taxonomy" id="438768"/>
    <lineage>
        <taxon>Eukaryota</taxon>
        <taxon>Fungi</taxon>
        <taxon>Dikarya</taxon>
        <taxon>Ascomycota</taxon>
        <taxon>Pezizomycotina</taxon>
        <taxon>Sordariomycetes</taxon>
        <taxon>Sordariomycetidae</taxon>
        <taxon>Sordariales</taxon>
        <taxon>Schizotheciaceae</taxon>
        <taxon>Echria</taxon>
    </lineage>
</organism>
<name>A0AAJ0B5F4_9PEZI</name>
<evidence type="ECO:0000313" key="3">
    <source>
        <dbReference type="Proteomes" id="UP001239445"/>
    </source>
</evidence>
<keyword evidence="3" id="KW-1185">Reference proteome</keyword>
<dbReference type="Pfam" id="PF26639">
    <property type="entry name" value="Het-6_barrel"/>
    <property type="match status" value="1"/>
</dbReference>
<evidence type="ECO:0000313" key="2">
    <source>
        <dbReference type="EMBL" id="KAK1751144.1"/>
    </source>
</evidence>
<dbReference type="AlphaFoldDB" id="A0AAJ0B5F4"/>